<gene>
    <name evidence="3" type="ORF">ZOSMA_225G00150</name>
</gene>
<dbReference type="InterPro" id="IPR053198">
    <property type="entry name" value="Gynoecium_Dev_Regulator"/>
</dbReference>
<dbReference type="Gene3D" id="3.10.20.90">
    <property type="entry name" value="Phosphatidylinositol 3-kinase Catalytic Subunit, Chain A, domain 1"/>
    <property type="match status" value="1"/>
</dbReference>
<reference evidence="4" key="1">
    <citation type="journal article" date="2016" name="Nature">
        <title>The genome of the seagrass Zostera marina reveals angiosperm adaptation to the sea.</title>
        <authorList>
            <person name="Olsen J.L."/>
            <person name="Rouze P."/>
            <person name="Verhelst B."/>
            <person name="Lin Y.-C."/>
            <person name="Bayer T."/>
            <person name="Collen J."/>
            <person name="Dattolo E."/>
            <person name="De Paoli E."/>
            <person name="Dittami S."/>
            <person name="Maumus F."/>
            <person name="Michel G."/>
            <person name="Kersting A."/>
            <person name="Lauritano C."/>
            <person name="Lohaus R."/>
            <person name="Toepel M."/>
            <person name="Tonon T."/>
            <person name="Vanneste K."/>
            <person name="Amirebrahimi M."/>
            <person name="Brakel J."/>
            <person name="Bostroem C."/>
            <person name="Chovatia M."/>
            <person name="Grimwood J."/>
            <person name="Jenkins J.W."/>
            <person name="Jueterbock A."/>
            <person name="Mraz A."/>
            <person name="Stam W.T."/>
            <person name="Tice H."/>
            <person name="Bornberg-Bauer E."/>
            <person name="Green P.J."/>
            <person name="Pearson G.A."/>
            <person name="Procaccini G."/>
            <person name="Duarte C.M."/>
            <person name="Schmutz J."/>
            <person name="Reusch T.B.H."/>
            <person name="Van de Peer Y."/>
        </authorList>
    </citation>
    <scope>NUCLEOTIDE SEQUENCE [LARGE SCALE GENOMIC DNA]</scope>
    <source>
        <strain evidence="4">cv. Finnish</strain>
    </source>
</reference>
<comment type="caution">
    <text evidence="3">The sequence shown here is derived from an EMBL/GenBank/DDBJ whole genome shotgun (WGS) entry which is preliminary data.</text>
</comment>
<dbReference type="SMART" id="SM00666">
    <property type="entry name" value="PB1"/>
    <property type="match status" value="1"/>
</dbReference>
<feature type="region of interest" description="Disordered" evidence="1">
    <location>
        <begin position="1"/>
        <end position="23"/>
    </location>
</feature>
<accession>A0A0K9PIP4</accession>
<evidence type="ECO:0000313" key="4">
    <source>
        <dbReference type="Proteomes" id="UP000036987"/>
    </source>
</evidence>
<dbReference type="Proteomes" id="UP000036987">
    <property type="component" value="Unassembled WGS sequence"/>
</dbReference>
<dbReference type="CDD" id="cd06410">
    <property type="entry name" value="PB1_UP2"/>
    <property type="match status" value="1"/>
</dbReference>
<dbReference type="InterPro" id="IPR000270">
    <property type="entry name" value="PB1_dom"/>
</dbReference>
<dbReference type="PROSITE" id="PS51745">
    <property type="entry name" value="PB1"/>
    <property type="match status" value="1"/>
</dbReference>
<dbReference type="Pfam" id="PF00564">
    <property type="entry name" value="PB1"/>
    <property type="match status" value="1"/>
</dbReference>
<evidence type="ECO:0000256" key="1">
    <source>
        <dbReference type="SAM" id="MobiDB-lite"/>
    </source>
</evidence>
<dbReference type="OrthoDB" id="774308at2759"/>
<evidence type="ECO:0000259" key="2">
    <source>
        <dbReference type="PROSITE" id="PS51745"/>
    </source>
</evidence>
<feature type="region of interest" description="Disordered" evidence="1">
    <location>
        <begin position="236"/>
        <end position="262"/>
    </location>
</feature>
<organism evidence="3 4">
    <name type="scientific">Zostera marina</name>
    <name type="common">Eelgrass</name>
    <dbReference type="NCBI Taxonomy" id="29655"/>
    <lineage>
        <taxon>Eukaryota</taxon>
        <taxon>Viridiplantae</taxon>
        <taxon>Streptophyta</taxon>
        <taxon>Embryophyta</taxon>
        <taxon>Tracheophyta</taxon>
        <taxon>Spermatophyta</taxon>
        <taxon>Magnoliopsida</taxon>
        <taxon>Liliopsida</taxon>
        <taxon>Zosteraceae</taxon>
        <taxon>Zostera</taxon>
    </lineage>
</organism>
<dbReference type="AlphaFoldDB" id="A0A0K9PIP4"/>
<dbReference type="SUPFAM" id="SSF54277">
    <property type="entry name" value="CAD &amp; PB1 domains"/>
    <property type="match status" value="1"/>
</dbReference>
<evidence type="ECO:0000313" key="3">
    <source>
        <dbReference type="EMBL" id="KMZ68948.1"/>
    </source>
</evidence>
<feature type="region of interest" description="Disordered" evidence="1">
    <location>
        <begin position="323"/>
        <end position="370"/>
    </location>
</feature>
<dbReference type="InterPro" id="IPR053793">
    <property type="entry name" value="PB1-like"/>
</dbReference>
<feature type="compositionally biased region" description="Pro residues" evidence="1">
    <location>
        <begin position="332"/>
        <end position="341"/>
    </location>
</feature>
<protein>
    <recommendedName>
        <fullName evidence="2">PB1 domain-containing protein</fullName>
    </recommendedName>
</protein>
<sequence>MQSPSHPESTNSTPRSKAGSWTEETTISTVTKIRLMCSYGGQIAPRPHDKTLCYLNGDTRMVAVDKNNISLADLVAKIARSLPSTHPRPFVLKYQLPSEDLDSLISVTTDEDLENMIEEHDRIAEVSGNGLKPRRIRIFIFSERKKVGEEPEEENWFVEGLNNGGIVHNSTDSHGSSVNYLLGLEEDDRGLNHHHSNNNNNNHSSCSSVVTESVAMTTMPTLRTSTLQVDAFSSFESSASSPSSNLPPIKVRVDDNQNQRSGLDEGFAQMGIYSEQKPDENFGGNLFDHQNHLQSSQNPIMSAVSLPTKFTDNITVSESFPKTYSSADQKSPLPPIQPPEPLHQERTPQISTTKQDNDDHSHSAASDSNYRQHQILPDQTYGVQPHHNYEQQYIQVPQMIPMPSQSPFFQVQQPHMYNQNGPIFYIPIQRPPNMTGQPPHPQHFAVQPQMSDHLSKSQFVGTTTQLPPHLMHIGGRGREEQPKQYVGYGYESLRHQPQTTETAAIFYSQAAAVSASSTVPPQYQTLKSSEQPR</sequence>
<keyword evidence="4" id="KW-1185">Reference proteome</keyword>
<dbReference type="PANTHER" id="PTHR31066:SF27">
    <property type="entry name" value="EXPRESSED PROTEIN"/>
    <property type="match status" value="1"/>
</dbReference>
<dbReference type="PANTHER" id="PTHR31066">
    <property type="entry name" value="OS05G0427100 PROTEIN-RELATED"/>
    <property type="match status" value="1"/>
</dbReference>
<dbReference type="EMBL" id="LFYR01000800">
    <property type="protein sequence ID" value="KMZ68948.1"/>
    <property type="molecule type" value="Genomic_DNA"/>
</dbReference>
<feature type="domain" description="PB1" evidence="2">
    <location>
        <begin position="32"/>
        <end position="143"/>
    </location>
</feature>
<feature type="compositionally biased region" description="Polar residues" evidence="1">
    <location>
        <begin position="1"/>
        <end position="15"/>
    </location>
</feature>
<proteinExistence type="predicted"/>
<name>A0A0K9PIP4_ZOSMR</name>